<keyword evidence="8 13" id="KW-0472">Membrane</keyword>
<evidence type="ECO:0000256" key="12">
    <source>
        <dbReference type="ARBA" id="ARBA00023303"/>
    </source>
</evidence>
<evidence type="ECO:0000256" key="6">
    <source>
        <dbReference type="ARBA" id="ARBA00022989"/>
    </source>
</evidence>
<keyword evidence="7 13" id="KW-0406">Ion transport</keyword>
<accession>A0AAV6YYD5</accession>
<dbReference type="GO" id="GO:0005229">
    <property type="term" value="F:intracellularly calcium-gated chloride channel activity"/>
    <property type="evidence" value="ECO:0007669"/>
    <property type="project" value="TreeGrafter"/>
</dbReference>
<dbReference type="EMBL" id="WNYA01012364">
    <property type="protein sequence ID" value="KAG8539918.1"/>
    <property type="molecule type" value="Genomic_DNA"/>
</dbReference>
<dbReference type="EMBL" id="WNYA01012132">
    <property type="protein sequence ID" value="KAG8539970.1"/>
    <property type="molecule type" value="Genomic_DNA"/>
</dbReference>
<evidence type="ECO:0000256" key="8">
    <source>
        <dbReference type="ARBA" id="ARBA00023136"/>
    </source>
</evidence>
<comment type="similarity">
    <text evidence="2 13">Belongs to the tweety family.</text>
</comment>
<feature type="transmembrane region" description="Helical" evidence="13">
    <location>
        <begin position="20"/>
        <end position="48"/>
    </location>
</feature>
<evidence type="ECO:0000313" key="16">
    <source>
        <dbReference type="Proteomes" id="UP000824782"/>
    </source>
</evidence>
<organism evidence="15 16">
    <name type="scientific">Engystomops pustulosus</name>
    <name type="common">Tungara frog</name>
    <name type="synonym">Physalaemus pustulosus</name>
    <dbReference type="NCBI Taxonomy" id="76066"/>
    <lineage>
        <taxon>Eukaryota</taxon>
        <taxon>Metazoa</taxon>
        <taxon>Chordata</taxon>
        <taxon>Craniata</taxon>
        <taxon>Vertebrata</taxon>
        <taxon>Euteleostomi</taxon>
        <taxon>Amphibia</taxon>
        <taxon>Batrachia</taxon>
        <taxon>Anura</taxon>
        <taxon>Neobatrachia</taxon>
        <taxon>Hyloidea</taxon>
        <taxon>Leptodactylidae</taxon>
        <taxon>Leiuperinae</taxon>
        <taxon>Engystomops</taxon>
    </lineage>
</organism>
<evidence type="ECO:0000256" key="10">
    <source>
        <dbReference type="ARBA" id="ARBA00023180"/>
    </source>
</evidence>
<reference evidence="15" key="1">
    <citation type="thesis" date="2020" institute="ProQuest LLC" country="789 East Eisenhower Parkway, Ann Arbor, MI, USA">
        <title>Comparative Genomics and Chromosome Evolution.</title>
        <authorList>
            <person name="Mudd A.B."/>
        </authorList>
    </citation>
    <scope>NUCLEOTIDE SEQUENCE</scope>
    <source>
        <strain evidence="15">237g6f4</strain>
        <tissue evidence="15">Blood</tissue>
    </source>
</reference>
<comment type="function">
    <text evidence="13">Probable chloride channel.</text>
</comment>
<dbReference type="PANTHER" id="PTHR12424">
    <property type="entry name" value="TWEETY-RELATED"/>
    <property type="match status" value="1"/>
</dbReference>
<comment type="caution">
    <text evidence="15">The sequence shown here is derived from an EMBL/GenBank/DDBJ whole genome shotgun (WGS) entry which is preliminary data.</text>
</comment>
<protein>
    <recommendedName>
        <fullName evidence="13">Protein tweety homolog</fullName>
    </recommendedName>
</protein>
<dbReference type="GO" id="GO:0005886">
    <property type="term" value="C:plasma membrane"/>
    <property type="evidence" value="ECO:0007669"/>
    <property type="project" value="UniProtKB-SubCell"/>
</dbReference>
<keyword evidence="11 13" id="KW-0868">Chloride</keyword>
<dbReference type="Proteomes" id="UP000824782">
    <property type="component" value="Unassembled WGS sequence"/>
</dbReference>
<evidence type="ECO:0000256" key="4">
    <source>
        <dbReference type="ARBA" id="ARBA00022475"/>
    </source>
</evidence>
<keyword evidence="4" id="KW-1003">Cell membrane</keyword>
<evidence type="ECO:0000256" key="11">
    <source>
        <dbReference type="ARBA" id="ARBA00023214"/>
    </source>
</evidence>
<comment type="subcellular location">
    <subcellularLocation>
        <location evidence="1">Cell membrane</location>
        <topology evidence="1">Multi-pass membrane protein</topology>
    </subcellularLocation>
</comment>
<keyword evidence="5 13" id="KW-0812">Transmembrane</keyword>
<sequence>MFPPETHRLPPDSHRHHKSLLFWTLVIGVCAFLNLLFVSVYLICFCCCKKEDDTETKKTGSCCVTWTATVSGLLCW</sequence>
<evidence type="ECO:0000256" key="5">
    <source>
        <dbReference type="ARBA" id="ARBA00022692"/>
    </source>
</evidence>
<dbReference type="GO" id="GO:0034707">
    <property type="term" value="C:chloride channel complex"/>
    <property type="evidence" value="ECO:0007669"/>
    <property type="project" value="UniProtKB-UniRule"/>
</dbReference>
<evidence type="ECO:0000256" key="13">
    <source>
        <dbReference type="RuleBase" id="RU361114"/>
    </source>
</evidence>
<keyword evidence="12 13" id="KW-0407">Ion channel</keyword>
<keyword evidence="10" id="KW-0325">Glycoprotein</keyword>
<evidence type="ECO:0000256" key="3">
    <source>
        <dbReference type="ARBA" id="ARBA00022448"/>
    </source>
</evidence>
<evidence type="ECO:0000313" key="14">
    <source>
        <dbReference type="EMBL" id="KAG8539918.1"/>
    </source>
</evidence>
<evidence type="ECO:0000256" key="1">
    <source>
        <dbReference type="ARBA" id="ARBA00004651"/>
    </source>
</evidence>
<keyword evidence="3 13" id="KW-0813">Transport</keyword>
<dbReference type="PANTHER" id="PTHR12424:SF6">
    <property type="entry name" value="PROTEIN TWEETY HOMOLOG 2"/>
    <property type="match status" value="1"/>
</dbReference>
<proteinExistence type="inferred from homology"/>
<keyword evidence="9 13" id="KW-0869">Chloride channel</keyword>
<dbReference type="InterPro" id="IPR006990">
    <property type="entry name" value="Tweety"/>
</dbReference>
<evidence type="ECO:0000256" key="7">
    <source>
        <dbReference type="ARBA" id="ARBA00023065"/>
    </source>
</evidence>
<keyword evidence="6 13" id="KW-1133">Transmembrane helix</keyword>
<comment type="caution">
    <text evidence="13">Lacks conserved residue(s) required for the propagation of feature annotation.</text>
</comment>
<dbReference type="AlphaFoldDB" id="A0AAV6YYD5"/>
<evidence type="ECO:0000256" key="9">
    <source>
        <dbReference type="ARBA" id="ARBA00023173"/>
    </source>
</evidence>
<name>A0AAV6YYD5_ENGPU</name>
<dbReference type="Pfam" id="PF04906">
    <property type="entry name" value="Tweety"/>
    <property type="match status" value="1"/>
</dbReference>
<evidence type="ECO:0000313" key="15">
    <source>
        <dbReference type="EMBL" id="KAG8539970.1"/>
    </source>
</evidence>
<gene>
    <name evidence="15" type="ORF">GDO81_020052</name>
    <name evidence="14" type="ORF">GDO81_020120</name>
</gene>
<dbReference type="GO" id="GO:0072320">
    <property type="term" value="F:volume-sensitive chloride channel activity"/>
    <property type="evidence" value="ECO:0007669"/>
    <property type="project" value="TreeGrafter"/>
</dbReference>
<keyword evidence="16" id="KW-1185">Reference proteome</keyword>
<evidence type="ECO:0000256" key="2">
    <source>
        <dbReference type="ARBA" id="ARBA00009849"/>
    </source>
</evidence>